<dbReference type="GO" id="GO:0005506">
    <property type="term" value="F:iron ion binding"/>
    <property type="evidence" value="ECO:0007669"/>
    <property type="project" value="InterPro"/>
</dbReference>
<feature type="region of interest" description="Disordered" evidence="7">
    <location>
        <begin position="1"/>
        <end position="30"/>
    </location>
</feature>
<dbReference type="GO" id="GO:0005783">
    <property type="term" value="C:endoplasmic reticulum"/>
    <property type="evidence" value="ECO:0007669"/>
    <property type="project" value="TreeGrafter"/>
</dbReference>
<feature type="region of interest" description="Disordered" evidence="7">
    <location>
        <begin position="237"/>
        <end position="318"/>
    </location>
</feature>
<feature type="compositionally biased region" description="Basic residues" evidence="7">
    <location>
        <begin position="292"/>
        <end position="303"/>
    </location>
</feature>
<dbReference type="SMART" id="SM00702">
    <property type="entry name" value="P4Hc"/>
    <property type="match status" value="1"/>
</dbReference>
<keyword evidence="8" id="KW-0472">Membrane</keyword>
<gene>
    <name evidence="10" type="ORF">DPMN_059974</name>
</gene>
<evidence type="ECO:0000256" key="6">
    <source>
        <dbReference type="ARBA" id="ARBA00023004"/>
    </source>
</evidence>
<keyword evidence="11" id="KW-1185">Reference proteome</keyword>
<dbReference type="InterPro" id="IPR006620">
    <property type="entry name" value="Pro_4_hyd_alph"/>
</dbReference>
<dbReference type="FunFam" id="2.60.120.620:FF:000054">
    <property type="entry name" value="Prolyl 4-hydroxylase subunit alpha-1"/>
    <property type="match status" value="1"/>
</dbReference>
<evidence type="ECO:0000256" key="2">
    <source>
        <dbReference type="ARBA" id="ARBA00022723"/>
    </source>
</evidence>
<organism evidence="10 11">
    <name type="scientific">Dreissena polymorpha</name>
    <name type="common">Zebra mussel</name>
    <name type="synonym">Mytilus polymorpha</name>
    <dbReference type="NCBI Taxonomy" id="45954"/>
    <lineage>
        <taxon>Eukaryota</taxon>
        <taxon>Metazoa</taxon>
        <taxon>Spiralia</taxon>
        <taxon>Lophotrochozoa</taxon>
        <taxon>Mollusca</taxon>
        <taxon>Bivalvia</taxon>
        <taxon>Autobranchia</taxon>
        <taxon>Heteroconchia</taxon>
        <taxon>Euheterodonta</taxon>
        <taxon>Imparidentia</taxon>
        <taxon>Neoheterodontei</taxon>
        <taxon>Myida</taxon>
        <taxon>Dreissenoidea</taxon>
        <taxon>Dreissenidae</taxon>
        <taxon>Dreissena</taxon>
    </lineage>
</organism>
<evidence type="ECO:0000256" key="5">
    <source>
        <dbReference type="ARBA" id="ARBA00023002"/>
    </source>
</evidence>
<dbReference type="Gene3D" id="2.60.120.620">
    <property type="entry name" value="q2cbj1_9rhob like domain"/>
    <property type="match status" value="1"/>
</dbReference>
<dbReference type="PANTHER" id="PTHR10869">
    <property type="entry name" value="PROLYL 4-HYDROXYLASE ALPHA SUBUNIT"/>
    <property type="match status" value="1"/>
</dbReference>
<keyword evidence="8" id="KW-0812">Transmembrane</keyword>
<evidence type="ECO:0000256" key="7">
    <source>
        <dbReference type="SAM" id="MobiDB-lite"/>
    </source>
</evidence>
<feature type="transmembrane region" description="Helical" evidence="8">
    <location>
        <begin position="51"/>
        <end position="69"/>
    </location>
</feature>
<evidence type="ECO:0000256" key="8">
    <source>
        <dbReference type="SAM" id="Phobius"/>
    </source>
</evidence>
<evidence type="ECO:0000256" key="3">
    <source>
        <dbReference type="ARBA" id="ARBA00022896"/>
    </source>
</evidence>
<dbReference type="InterPro" id="IPR044862">
    <property type="entry name" value="Pro_4_hyd_alph_FE2OG_OXY"/>
</dbReference>
<feature type="compositionally biased region" description="Basic and acidic residues" evidence="7">
    <location>
        <begin position="237"/>
        <end position="291"/>
    </location>
</feature>
<feature type="domain" description="Fe2OG dioxygenase" evidence="9">
    <location>
        <begin position="476"/>
        <end position="581"/>
    </location>
</feature>
<keyword evidence="3" id="KW-0847">Vitamin C</keyword>
<evidence type="ECO:0000313" key="10">
    <source>
        <dbReference type="EMBL" id="KAH3717193.1"/>
    </source>
</evidence>
<dbReference type="GO" id="GO:0031418">
    <property type="term" value="F:L-ascorbic acid binding"/>
    <property type="evidence" value="ECO:0007669"/>
    <property type="project" value="UniProtKB-KW"/>
</dbReference>
<reference evidence="10" key="1">
    <citation type="journal article" date="2019" name="bioRxiv">
        <title>The Genome of the Zebra Mussel, Dreissena polymorpha: A Resource for Invasive Species Research.</title>
        <authorList>
            <person name="McCartney M.A."/>
            <person name="Auch B."/>
            <person name="Kono T."/>
            <person name="Mallez S."/>
            <person name="Zhang Y."/>
            <person name="Obille A."/>
            <person name="Becker A."/>
            <person name="Abrahante J.E."/>
            <person name="Garbe J."/>
            <person name="Badalamenti J.P."/>
            <person name="Herman A."/>
            <person name="Mangelson H."/>
            <person name="Liachko I."/>
            <person name="Sullivan S."/>
            <person name="Sone E.D."/>
            <person name="Koren S."/>
            <person name="Silverstein K.A.T."/>
            <person name="Beckman K.B."/>
            <person name="Gohl D.M."/>
        </authorList>
    </citation>
    <scope>NUCLEOTIDE SEQUENCE</scope>
    <source>
        <strain evidence="10">Duluth1</strain>
        <tissue evidence="10">Whole animal</tissue>
    </source>
</reference>
<sequence length="638" mass="73121">MGKIKNREKPGPDNHVEKTTDAKAENTRDKEELEIRLQRLENLHNQGSDNIYKYLFFITLAVLLVALTYPKLEHFLKTKDAENVDVKRITVDNVQTVNNEIHKRNEIDDTGEYFGRTDEDDDGDEHRDSVLQRNVTEAKETTIIKEENVFHRKSHVSIEALSAEKNKKLETDVKASIKKTEDTERGAHVSKKNGDLMIDEDDGMISLDDDINEVSYKENNEGDRTEKVILHELPIKMDGVDDGKGTNDDAEEVKLTRKTLVDDTQKVEGKEGDKESKTLGKAEKKTKDSIGKSKKTTNKGKKQKKEDNDKDVEGNLADKELPEEIRNFKASYQRELTPKKIFADGRRIPPMELLAQKEHNSSVRVWLFEEFLSNEECEGLIRVHDRHVQELSKDNPILCFDSIATLRKHLKNVKIQINVSPRDFTQGTTCVNASFSGQLQDWLKGNWSYSTAFYPGESRFAAVFEDRVKQATGLMPENGGKFQITSYPTGIGYKSHTDCTENVLDERDRVATILVYLDTIEEGGGGETDFPELGIWARPRKGRAIVWNNMSPGGLCEPLSVHSANKVIKGRKVILQRWYYYKSFFSLGKRPPEPPLPVRVPNTPRVSCDEYENGSCRWYDEWNFEHLIEYERRKYTLV</sequence>
<accession>A0A9D4C526</accession>
<keyword evidence="2" id="KW-0479">Metal-binding</keyword>
<keyword evidence="6" id="KW-0408">Iron</keyword>
<evidence type="ECO:0000256" key="1">
    <source>
        <dbReference type="ARBA" id="ARBA00001961"/>
    </source>
</evidence>
<feature type="compositionally biased region" description="Basic and acidic residues" evidence="7">
    <location>
        <begin position="304"/>
        <end position="318"/>
    </location>
</feature>
<keyword evidence="5" id="KW-0560">Oxidoreductase</keyword>
<dbReference type="InterPro" id="IPR045054">
    <property type="entry name" value="P4HA-like"/>
</dbReference>
<reference evidence="10" key="2">
    <citation type="submission" date="2020-11" db="EMBL/GenBank/DDBJ databases">
        <authorList>
            <person name="McCartney M.A."/>
            <person name="Auch B."/>
            <person name="Kono T."/>
            <person name="Mallez S."/>
            <person name="Becker A."/>
            <person name="Gohl D.M."/>
            <person name="Silverstein K.A.T."/>
            <person name="Koren S."/>
            <person name="Bechman K.B."/>
            <person name="Herman A."/>
            <person name="Abrahante J.E."/>
            <person name="Garbe J."/>
        </authorList>
    </citation>
    <scope>NUCLEOTIDE SEQUENCE</scope>
    <source>
        <strain evidence="10">Duluth1</strain>
        <tissue evidence="10">Whole animal</tissue>
    </source>
</reference>
<dbReference type="InterPro" id="IPR005123">
    <property type="entry name" value="Oxoglu/Fe-dep_dioxygenase_dom"/>
</dbReference>
<protein>
    <recommendedName>
        <fullName evidence="9">Fe2OG dioxygenase domain-containing protein</fullName>
    </recommendedName>
</protein>
<dbReference type="GO" id="GO:0004656">
    <property type="term" value="F:procollagen-proline 4-dioxygenase activity"/>
    <property type="evidence" value="ECO:0007669"/>
    <property type="project" value="TreeGrafter"/>
</dbReference>
<evidence type="ECO:0000256" key="4">
    <source>
        <dbReference type="ARBA" id="ARBA00022964"/>
    </source>
</evidence>
<dbReference type="EMBL" id="JAIWYP010000013">
    <property type="protein sequence ID" value="KAH3717193.1"/>
    <property type="molecule type" value="Genomic_DNA"/>
</dbReference>
<dbReference type="PROSITE" id="PS51471">
    <property type="entry name" value="FE2OG_OXY"/>
    <property type="match status" value="1"/>
</dbReference>
<comment type="cofactor">
    <cofactor evidence="1">
        <name>L-ascorbate</name>
        <dbReference type="ChEBI" id="CHEBI:38290"/>
    </cofactor>
</comment>
<evidence type="ECO:0000313" key="11">
    <source>
        <dbReference type="Proteomes" id="UP000828390"/>
    </source>
</evidence>
<comment type="caution">
    <text evidence="10">The sequence shown here is derived from an EMBL/GenBank/DDBJ whole genome shotgun (WGS) entry which is preliminary data.</text>
</comment>
<name>A0A9D4C526_DREPO</name>
<dbReference type="Proteomes" id="UP000828390">
    <property type="component" value="Unassembled WGS sequence"/>
</dbReference>
<dbReference type="OrthoDB" id="420380at2759"/>
<dbReference type="Pfam" id="PF13640">
    <property type="entry name" value="2OG-FeII_Oxy_3"/>
    <property type="match status" value="1"/>
</dbReference>
<keyword evidence="8" id="KW-1133">Transmembrane helix</keyword>
<evidence type="ECO:0000259" key="9">
    <source>
        <dbReference type="PROSITE" id="PS51471"/>
    </source>
</evidence>
<keyword evidence="4" id="KW-0223">Dioxygenase</keyword>
<proteinExistence type="predicted"/>
<dbReference type="AlphaFoldDB" id="A0A9D4C526"/>
<dbReference type="PANTHER" id="PTHR10869:SF180">
    <property type="entry name" value="FE2OG DIOXYGENASE DOMAIN-CONTAINING PROTEIN"/>
    <property type="match status" value="1"/>
</dbReference>